<feature type="site" description="Electron transfer via tryptophanyl radical" evidence="9">
    <location>
        <position position="305"/>
    </location>
</feature>
<keyword evidence="4 8" id="KW-0285">Flavoprotein</keyword>
<evidence type="ECO:0000256" key="6">
    <source>
        <dbReference type="ARBA" id="ARBA00022991"/>
    </source>
</evidence>
<dbReference type="InterPro" id="IPR006050">
    <property type="entry name" value="DNA_photolyase_N"/>
</dbReference>
<dbReference type="GO" id="GO:0071949">
    <property type="term" value="F:FAD binding"/>
    <property type="evidence" value="ECO:0007669"/>
    <property type="project" value="TreeGrafter"/>
</dbReference>
<dbReference type="GO" id="GO:0003904">
    <property type="term" value="F:deoxyribodipyrimidine photo-lyase activity"/>
    <property type="evidence" value="ECO:0007669"/>
    <property type="project" value="UniProtKB-EC"/>
</dbReference>
<comment type="catalytic activity">
    <reaction evidence="7">
        <text>cyclobutadipyrimidine (in DNA) = 2 pyrimidine residues (in DNA).</text>
        <dbReference type="EC" id="4.1.99.3"/>
    </reaction>
</comment>
<dbReference type="InterPro" id="IPR005101">
    <property type="entry name" value="Cryptochr/Photolyase_FAD-bd"/>
</dbReference>
<comment type="cofactor">
    <cofactor evidence="1">
        <name>(6R)-5,10-methylene-5,6,7,8-tetrahydrofolate</name>
        <dbReference type="ChEBI" id="CHEBI:15636"/>
    </cofactor>
</comment>
<proteinExistence type="inferred from homology"/>
<dbReference type="Pfam" id="PF03441">
    <property type="entry name" value="FAD_binding_7"/>
    <property type="match status" value="1"/>
</dbReference>
<dbReference type="InterPro" id="IPR036155">
    <property type="entry name" value="Crypto/Photolyase_N_sf"/>
</dbReference>
<evidence type="ECO:0000256" key="1">
    <source>
        <dbReference type="ARBA" id="ARBA00001932"/>
    </source>
</evidence>
<keyword evidence="6 10" id="KW-0157">Chromophore</keyword>
<dbReference type="Gene3D" id="1.25.40.80">
    <property type="match status" value="1"/>
</dbReference>
<sequence length="476" mass="55687">MQNKIIVMFQKDFRLYDNPALFEAAQSSEVVPVYVQDETFSIGSASKWWLHHAIIDVQKQLEALGSTLIIRKGNTQEEILSLIDQLGITAVYWNICYDPDRLQSNQKMKMMLEGKGIVCKEFNSYLLLEPWIIKKKDNTEYKVFTPFYNVFQKQVIPKPISKVQNIKGESSLTLSLSVSELHLLPTIPWTSHIESIWEPTEEGAYKTCKKFFSSKLASYSEGRDFPNENAHSMLAAYLSFGQISVRWMYHYLINKSTERQCSLFEKQVNSFIRQLIWREFSYYLLYHYPFTVYKPLNKSFEHFPWNNDEELLTVWQKGKTGYPFIDAGMRELWQTGFMHNRARMAVASFLVKHLLIPWQEGAKWFMDTLLDADIANNTMGWQWVAGSGADASPYFRIFNPITQGEKFDKDGEYIRKWVPELRNIPNKYIHKPWEAPEHILQKANITLGHTYPLPIVDHKAARERALCAYKSMKEFV</sequence>
<evidence type="ECO:0000256" key="5">
    <source>
        <dbReference type="ARBA" id="ARBA00022827"/>
    </source>
</evidence>
<evidence type="ECO:0000256" key="9">
    <source>
        <dbReference type="PIRSR" id="PIRSR602081-2"/>
    </source>
</evidence>
<keyword evidence="12" id="KW-0456">Lyase</keyword>
<comment type="caution">
    <text evidence="12">The sequence shown here is derived from an EMBL/GenBank/DDBJ whole genome shotgun (WGS) entry which is preliminary data.</text>
</comment>
<evidence type="ECO:0000256" key="2">
    <source>
        <dbReference type="ARBA" id="ARBA00013149"/>
    </source>
</evidence>
<dbReference type="Pfam" id="PF00875">
    <property type="entry name" value="DNA_photolyase"/>
    <property type="match status" value="1"/>
</dbReference>
<feature type="binding site" evidence="8">
    <location>
        <position position="219"/>
    </location>
    <ligand>
        <name>FAD</name>
        <dbReference type="ChEBI" id="CHEBI:57692"/>
    </ligand>
</feature>
<accession>A0A1C4D6U9</accession>
<dbReference type="GO" id="GO:0000719">
    <property type="term" value="P:photoreactive repair"/>
    <property type="evidence" value="ECO:0007669"/>
    <property type="project" value="UniProtKB-ARBA"/>
</dbReference>
<reference evidence="12 13" key="1">
    <citation type="submission" date="2016-11" db="EMBL/GenBank/DDBJ databases">
        <title>Identification of Bacillus cereus isolated from egg-white.</title>
        <authorList>
            <person name="Soni A."/>
            <person name="Oey I."/>
            <person name="Silcock P."/>
            <person name="Bremer P."/>
        </authorList>
    </citation>
    <scope>NUCLEOTIDE SEQUENCE [LARGE SCALE GENOMIC DNA]</scope>
    <source>
        <strain evidence="12 13">NZAS03</strain>
    </source>
</reference>
<dbReference type="AlphaFoldDB" id="A0A1C4D6U9"/>
<dbReference type="GO" id="GO:0009416">
    <property type="term" value="P:response to light stimulus"/>
    <property type="evidence" value="ECO:0007669"/>
    <property type="project" value="TreeGrafter"/>
</dbReference>
<feature type="site" description="Electron transfer via tryptophanyl radical" evidence="9">
    <location>
        <position position="381"/>
    </location>
</feature>
<evidence type="ECO:0000256" key="10">
    <source>
        <dbReference type="RuleBase" id="RU004182"/>
    </source>
</evidence>
<dbReference type="Gene3D" id="3.40.50.620">
    <property type="entry name" value="HUPs"/>
    <property type="match status" value="1"/>
</dbReference>
<dbReference type="FunFam" id="1.10.579.10:FF:000003">
    <property type="entry name" value="Deoxyribodipyrimidine photo-lyase"/>
    <property type="match status" value="1"/>
</dbReference>
<dbReference type="SUPFAM" id="SSF52425">
    <property type="entry name" value="Cryptochrome/photolyase, N-terminal domain"/>
    <property type="match status" value="1"/>
</dbReference>
<evidence type="ECO:0000313" key="12">
    <source>
        <dbReference type="EMBL" id="OKA40928.1"/>
    </source>
</evidence>
<feature type="binding site" evidence="8">
    <location>
        <begin position="371"/>
        <end position="373"/>
    </location>
    <ligand>
        <name>FAD</name>
        <dbReference type="ChEBI" id="CHEBI:57692"/>
    </ligand>
</feature>
<dbReference type="PANTHER" id="PTHR11455:SF9">
    <property type="entry name" value="CRYPTOCHROME CIRCADIAN CLOCK 5 ISOFORM X1"/>
    <property type="match status" value="1"/>
</dbReference>
<name>A0A1C4D6U9_BACCE</name>
<organism evidence="12 13">
    <name type="scientific">Bacillus cereus</name>
    <dbReference type="NCBI Taxonomy" id="1396"/>
    <lineage>
        <taxon>Bacteria</taxon>
        <taxon>Bacillati</taxon>
        <taxon>Bacillota</taxon>
        <taxon>Bacilli</taxon>
        <taxon>Bacillales</taxon>
        <taxon>Bacillaceae</taxon>
        <taxon>Bacillus</taxon>
        <taxon>Bacillus cereus group</taxon>
    </lineage>
</organism>
<feature type="site" description="Electron transfer via tryptophanyl radical" evidence="9">
    <location>
        <position position="358"/>
    </location>
</feature>
<dbReference type="PANTHER" id="PTHR11455">
    <property type="entry name" value="CRYPTOCHROME"/>
    <property type="match status" value="1"/>
</dbReference>
<dbReference type="Gene3D" id="1.10.579.10">
    <property type="entry name" value="DNA Cyclobutane Dipyrimidine Photolyase, subunit A, domain 3"/>
    <property type="match status" value="1"/>
</dbReference>
<evidence type="ECO:0000259" key="11">
    <source>
        <dbReference type="PROSITE" id="PS51645"/>
    </source>
</evidence>
<comment type="cofactor">
    <cofactor evidence="8">
        <name>FAD</name>
        <dbReference type="ChEBI" id="CHEBI:57692"/>
    </cofactor>
    <text evidence="8">Binds 1 FAD per subunit.</text>
</comment>
<dbReference type="SUPFAM" id="SSF48173">
    <property type="entry name" value="Cryptochrome/photolyase FAD-binding domain"/>
    <property type="match status" value="1"/>
</dbReference>
<dbReference type="Proteomes" id="UP000186535">
    <property type="component" value="Unassembled WGS sequence"/>
</dbReference>
<protein>
    <recommendedName>
        <fullName evidence="3">Deoxyribodipyrimidine photo-lyase</fullName>
        <ecNumber evidence="2">4.1.99.3</ecNumber>
    </recommendedName>
</protein>
<dbReference type="PRINTS" id="PR00147">
    <property type="entry name" value="DNAPHOTLYASE"/>
</dbReference>
<dbReference type="InterPro" id="IPR036134">
    <property type="entry name" value="Crypto/Photolyase_FAD-like_sf"/>
</dbReference>
<evidence type="ECO:0000256" key="3">
    <source>
        <dbReference type="ARBA" id="ARBA00014046"/>
    </source>
</evidence>
<evidence type="ECO:0000256" key="8">
    <source>
        <dbReference type="PIRSR" id="PIRSR602081-1"/>
    </source>
</evidence>
<dbReference type="InterPro" id="IPR002081">
    <property type="entry name" value="Cryptochrome/DNA_photolyase_1"/>
</dbReference>
<evidence type="ECO:0000256" key="4">
    <source>
        <dbReference type="ARBA" id="ARBA00022630"/>
    </source>
</evidence>
<keyword evidence="5 8" id="KW-0274">FAD</keyword>
<comment type="similarity">
    <text evidence="10">Belongs to the DNA photolyase family.</text>
</comment>
<dbReference type="RefSeq" id="WP_073515559.1">
    <property type="nucleotide sequence ID" value="NZ_MPOM01000003.1"/>
</dbReference>
<dbReference type="InterPro" id="IPR014729">
    <property type="entry name" value="Rossmann-like_a/b/a_fold"/>
</dbReference>
<dbReference type="GO" id="GO:0003677">
    <property type="term" value="F:DNA binding"/>
    <property type="evidence" value="ECO:0007669"/>
    <property type="project" value="TreeGrafter"/>
</dbReference>
<feature type="domain" description="Photolyase/cryptochrome alpha/beta" evidence="11">
    <location>
        <begin position="3"/>
        <end position="127"/>
    </location>
</feature>
<gene>
    <name evidence="12" type="ORF">BJR07_03160</name>
</gene>
<dbReference type="EMBL" id="MPON01000001">
    <property type="protein sequence ID" value="OKA40928.1"/>
    <property type="molecule type" value="Genomic_DNA"/>
</dbReference>
<feature type="binding site" evidence="8">
    <location>
        <position position="271"/>
    </location>
    <ligand>
        <name>FAD</name>
        <dbReference type="ChEBI" id="CHEBI:57692"/>
    </ligand>
</feature>
<evidence type="ECO:0000313" key="13">
    <source>
        <dbReference type="Proteomes" id="UP000186535"/>
    </source>
</evidence>
<dbReference type="EC" id="4.1.99.3" evidence="2"/>
<dbReference type="PROSITE" id="PS51645">
    <property type="entry name" value="PHR_CRY_ALPHA_BETA"/>
    <property type="match status" value="1"/>
</dbReference>
<evidence type="ECO:0000256" key="7">
    <source>
        <dbReference type="ARBA" id="ARBA00033999"/>
    </source>
</evidence>